<evidence type="ECO:0000256" key="1">
    <source>
        <dbReference type="ARBA" id="ARBA00022801"/>
    </source>
</evidence>
<proteinExistence type="inferred from homology"/>
<dbReference type="HAMAP" id="MF_01444">
    <property type="entry name" value="2H_phosphoesterase_YjcG"/>
    <property type="match status" value="1"/>
</dbReference>
<sequence>MKLGVVIFPSKTLQDRANGLRKRYDTHYALIPPHITLKAAFEAKDDEMETIVEQLRKVAAQVEPFTVTVGNVSSFYPVNNVIYFKVEKTPQLLQLNELLHSGYFPQQREYAFVPHLTIGQNLSNDEHADVLGRLRMKEYHFEQPVDRFHLLYQLEDGAWTAYETFKLGKDGN</sequence>
<feature type="short sequence motif" description="HXTX 1" evidence="2">
    <location>
        <begin position="34"/>
        <end position="37"/>
    </location>
</feature>
<dbReference type="RefSeq" id="WP_254758276.1">
    <property type="nucleotide sequence ID" value="NZ_JANCLT010000003.1"/>
</dbReference>
<protein>
    <recommendedName>
        <fullName evidence="2">Putative phosphoesterase NK662_07375</fullName>
        <ecNumber evidence="2">3.1.-.-</ecNumber>
    </recommendedName>
</protein>
<dbReference type="EMBL" id="JANCLT010000003">
    <property type="protein sequence ID" value="MCP8968362.1"/>
    <property type="molecule type" value="Genomic_DNA"/>
</dbReference>
<dbReference type="NCBIfam" id="NF010223">
    <property type="entry name" value="PRK13679.1"/>
    <property type="match status" value="1"/>
</dbReference>
<comment type="caution">
    <text evidence="3">The sequence shown here is derived from an EMBL/GenBank/DDBJ whole genome shotgun (WGS) entry which is preliminary data.</text>
</comment>
<dbReference type="AlphaFoldDB" id="A0AA41X428"/>
<feature type="short sequence motif" description="HXTX 2" evidence="2">
    <location>
        <begin position="115"/>
        <end position="118"/>
    </location>
</feature>
<gene>
    <name evidence="3" type="ORF">NK662_07375</name>
</gene>
<dbReference type="GO" id="GO:0016788">
    <property type="term" value="F:hydrolase activity, acting on ester bonds"/>
    <property type="evidence" value="ECO:0007669"/>
    <property type="project" value="UniProtKB-UniRule"/>
</dbReference>
<feature type="active site" description="Proton donor" evidence="2">
    <location>
        <position position="34"/>
    </location>
</feature>
<reference evidence="3" key="1">
    <citation type="submission" date="2022-07" db="EMBL/GenBank/DDBJ databases">
        <authorList>
            <person name="Li W.-J."/>
            <person name="Deng Q.-Q."/>
        </authorList>
    </citation>
    <scope>NUCLEOTIDE SEQUENCE</scope>
    <source>
        <strain evidence="3">SYSU M60031</strain>
    </source>
</reference>
<evidence type="ECO:0000256" key="2">
    <source>
        <dbReference type="HAMAP-Rule" id="MF_01444"/>
    </source>
</evidence>
<keyword evidence="4" id="KW-1185">Reference proteome</keyword>
<dbReference type="Proteomes" id="UP001156102">
    <property type="component" value="Unassembled WGS sequence"/>
</dbReference>
<dbReference type="PANTHER" id="PTHR40037">
    <property type="entry name" value="PHOSPHOESTERASE YJCG-RELATED"/>
    <property type="match status" value="1"/>
</dbReference>
<dbReference type="PANTHER" id="PTHR40037:SF1">
    <property type="entry name" value="PHOSPHOESTERASE SAOUHSC_00951-RELATED"/>
    <property type="match status" value="1"/>
</dbReference>
<organism evidence="3 4">
    <name type="scientific">Ectobacillus ponti</name>
    <dbReference type="NCBI Taxonomy" id="2961894"/>
    <lineage>
        <taxon>Bacteria</taxon>
        <taxon>Bacillati</taxon>
        <taxon>Bacillota</taxon>
        <taxon>Bacilli</taxon>
        <taxon>Bacillales</taxon>
        <taxon>Bacillaceae</taxon>
        <taxon>Ectobacillus</taxon>
    </lineage>
</organism>
<comment type="similarity">
    <text evidence="2">Belongs to the 2H phosphoesterase superfamily. YjcG family.</text>
</comment>
<evidence type="ECO:0000313" key="4">
    <source>
        <dbReference type="Proteomes" id="UP001156102"/>
    </source>
</evidence>
<feature type="active site" description="Proton acceptor" evidence="2">
    <location>
        <position position="115"/>
    </location>
</feature>
<dbReference type="Gene3D" id="3.90.1140.10">
    <property type="entry name" value="Cyclic phosphodiesterase"/>
    <property type="match status" value="1"/>
</dbReference>
<dbReference type="InterPro" id="IPR050580">
    <property type="entry name" value="2H_phosphoesterase_YjcG-like"/>
</dbReference>
<dbReference type="Pfam" id="PF13563">
    <property type="entry name" value="2_5_RNA_ligase2"/>
    <property type="match status" value="1"/>
</dbReference>
<dbReference type="InterPro" id="IPR009097">
    <property type="entry name" value="Cyclic_Pdiesterase"/>
</dbReference>
<dbReference type="SUPFAM" id="SSF55144">
    <property type="entry name" value="LigT-like"/>
    <property type="match status" value="1"/>
</dbReference>
<dbReference type="InterPro" id="IPR022932">
    <property type="entry name" value="YjcG"/>
</dbReference>
<evidence type="ECO:0000313" key="3">
    <source>
        <dbReference type="EMBL" id="MCP8968362.1"/>
    </source>
</evidence>
<dbReference type="EC" id="3.1.-.-" evidence="2"/>
<name>A0AA41X428_9BACI</name>
<accession>A0AA41X428</accession>
<keyword evidence="1 2" id="KW-0378">Hydrolase</keyword>